<feature type="domain" description="DUF4123" evidence="1">
    <location>
        <begin position="20"/>
        <end position="134"/>
    </location>
</feature>
<keyword evidence="3" id="KW-1185">Reference proteome</keyword>
<gene>
    <name evidence="2" type="ORF">ADIMK_1107</name>
</gene>
<dbReference type="STRING" id="1232683.ADIMK_1107"/>
<dbReference type="InterPro" id="IPR025391">
    <property type="entry name" value="DUF4123"/>
</dbReference>
<evidence type="ECO:0000313" key="2">
    <source>
        <dbReference type="EMBL" id="KEA64654.1"/>
    </source>
</evidence>
<evidence type="ECO:0000259" key="1">
    <source>
        <dbReference type="Pfam" id="PF13503"/>
    </source>
</evidence>
<accession>A0A081G1J9</accession>
<name>A0A081G1J9_9GAMM</name>
<evidence type="ECO:0000313" key="3">
    <source>
        <dbReference type="Proteomes" id="UP000028252"/>
    </source>
</evidence>
<dbReference type="RefSeq" id="WP_197027483.1">
    <property type="nucleotide sequence ID" value="NZ_JMQN01000015.1"/>
</dbReference>
<dbReference type="PATRIC" id="fig|1232683.4.peg.1097"/>
<proteinExistence type="predicted"/>
<comment type="caution">
    <text evidence="2">The sequence shown here is derived from an EMBL/GenBank/DDBJ whole genome shotgun (WGS) entry which is preliminary data.</text>
</comment>
<reference evidence="2 3" key="1">
    <citation type="submission" date="2014-04" db="EMBL/GenBank/DDBJ databases">
        <title>Marinobacterium kochiensis sp. nov., isolated from sediment sample collected from Kochi backwaters in Kerala, India.</title>
        <authorList>
            <person name="Singh A."/>
            <person name="Pinnaka A.K."/>
        </authorList>
    </citation>
    <scope>NUCLEOTIDE SEQUENCE [LARGE SCALE GENOMIC DNA]</scope>
    <source>
        <strain evidence="2 3">AK27</strain>
    </source>
</reference>
<dbReference type="Pfam" id="PF13503">
    <property type="entry name" value="DUF4123"/>
    <property type="match status" value="1"/>
</dbReference>
<dbReference type="AlphaFoldDB" id="A0A081G1J9"/>
<protein>
    <submittedName>
        <fullName evidence="2">Putative membrane protein</fullName>
    </submittedName>
</protein>
<sequence length="284" mass="32702">MEGNLISTVPAFDRAHTQQLYLIVDGGQIEDLAPQLYALEGELEMEFIYLKAPYDHLMEVSPCVIRATEPVKEWFLEQNAPTAGYLFASSQTLEAVASLFRAIIEVESPLGSNVFLKMAHSEVAHILLETRTPALWMIVETGWLPTRYGWQYAERPTDLALDVSHPIKLTDDQWQRFGAISWRNRLEEVQAHLRHYFPQCLDRVARPESWIAHHAETAYNKGFTTLQEQLIYFNILGWLGDDAFTDRYPDIQDLIETRSARTPGQRLEQAAILAERYTHKEMHT</sequence>
<dbReference type="EMBL" id="JMQN01000015">
    <property type="protein sequence ID" value="KEA64654.1"/>
    <property type="molecule type" value="Genomic_DNA"/>
</dbReference>
<organism evidence="2 3">
    <name type="scientific">Marinobacterium lacunae</name>
    <dbReference type="NCBI Taxonomy" id="1232683"/>
    <lineage>
        <taxon>Bacteria</taxon>
        <taxon>Pseudomonadati</taxon>
        <taxon>Pseudomonadota</taxon>
        <taxon>Gammaproteobacteria</taxon>
        <taxon>Oceanospirillales</taxon>
        <taxon>Oceanospirillaceae</taxon>
        <taxon>Marinobacterium</taxon>
    </lineage>
</organism>
<dbReference type="eggNOG" id="COG4104">
    <property type="taxonomic scope" value="Bacteria"/>
</dbReference>
<dbReference type="Proteomes" id="UP000028252">
    <property type="component" value="Unassembled WGS sequence"/>
</dbReference>